<name>A0ABR0K0I3_9EURO</name>
<feature type="region of interest" description="Disordered" evidence="1">
    <location>
        <begin position="51"/>
        <end position="115"/>
    </location>
</feature>
<comment type="caution">
    <text evidence="3">The sequence shown here is derived from an EMBL/GenBank/DDBJ whole genome shotgun (WGS) entry which is preliminary data.</text>
</comment>
<keyword evidence="2" id="KW-0732">Signal</keyword>
<proteinExistence type="predicted"/>
<sequence length="343" mass="38010">MPTPLAKGVIIAASVLVAASIAAYENPQFREWIDRSSQKVALAFRSIGDDIHGRKRQRKQDSSMHETTDEKTEQRRRQARDEIMEKGRVLQEKRKRRRPSADSSRTASFDSMVDDEGRLRAQAETVEPNPWAGSTAVDLQQTSGVRSRHEHVEMHESVDAPMLLRQLNPEEGSTRIVEAIEPWERQYEQEMRNTWNMGLPARDLNTATSHASESLIDLTPTTEDFPDPDYSIPNVDEDQPSLHRSEYFSAAASQISHALSQDRALSVGVPLSQPLTPLDPRPVSSQGLHDVPSSHASLAGSTAHIGYSEAEMTGDDFSDDLEDGIRTPASAWTEVGSSVSGDD</sequence>
<keyword evidence="4" id="KW-1185">Reference proteome</keyword>
<gene>
    <name evidence="3" type="ORF">LTR24_008754</name>
</gene>
<accession>A0ABR0K0I3</accession>
<organism evidence="3 4">
    <name type="scientific">Lithohypha guttulata</name>
    <dbReference type="NCBI Taxonomy" id="1690604"/>
    <lineage>
        <taxon>Eukaryota</taxon>
        <taxon>Fungi</taxon>
        <taxon>Dikarya</taxon>
        <taxon>Ascomycota</taxon>
        <taxon>Pezizomycotina</taxon>
        <taxon>Eurotiomycetes</taxon>
        <taxon>Chaetothyriomycetidae</taxon>
        <taxon>Chaetothyriales</taxon>
        <taxon>Trichomeriaceae</taxon>
        <taxon>Lithohypha</taxon>
    </lineage>
</organism>
<feature type="chain" id="PRO_5045520079" description="Transmembrane protein" evidence="2">
    <location>
        <begin position="24"/>
        <end position="343"/>
    </location>
</feature>
<feature type="region of interest" description="Disordered" evidence="1">
    <location>
        <begin position="313"/>
        <end position="343"/>
    </location>
</feature>
<evidence type="ECO:0000256" key="1">
    <source>
        <dbReference type="SAM" id="MobiDB-lite"/>
    </source>
</evidence>
<evidence type="ECO:0000256" key="2">
    <source>
        <dbReference type="SAM" id="SignalP"/>
    </source>
</evidence>
<evidence type="ECO:0000313" key="4">
    <source>
        <dbReference type="Proteomes" id="UP001345013"/>
    </source>
</evidence>
<evidence type="ECO:0008006" key="5">
    <source>
        <dbReference type="Google" id="ProtNLM"/>
    </source>
</evidence>
<reference evidence="3 4" key="1">
    <citation type="submission" date="2023-08" db="EMBL/GenBank/DDBJ databases">
        <title>Black Yeasts Isolated from many extreme environments.</title>
        <authorList>
            <person name="Coleine C."/>
            <person name="Stajich J.E."/>
            <person name="Selbmann L."/>
        </authorList>
    </citation>
    <scope>NUCLEOTIDE SEQUENCE [LARGE SCALE GENOMIC DNA]</scope>
    <source>
        <strain evidence="3 4">CCFEE 5885</strain>
    </source>
</reference>
<feature type="signal peptide" evidence="2">
    <location>
        <begin position="1"/>
        <end position="23"/>
    </location>
</feature>
<evidence type="ECO:0000313" key="3">
    <source>
        <dbReference type="EMBL" id="KAK5079992.1"/>
    </source>
</evidence>
<dbReference type="EMBL" id="JAVRRG010000161">
    <property type="protein sequence ID" value="KAK5079992.1"/>
    <property type="molecule type" value="Genomic_DNA"/>
</dbReference>
<feature type="compositionally biased region" description="Basic and acidic residues" evidence="1">
    <location>
        <begin position="59"/>
        <end position="92"/>
    </location>
</feature>
<feature type="compositionally biased region" description="Acidic residues" evidence="1">
    <location>
        <begin position="313"/>
        <end position="322"/>
    </location>
</feature>
<dbReference type="Proteomes" id="UP001345013">
    <property type="component" value="Unassembled WGS sequence"/>
</dbReference>
<protein>
    <recommendedName>
        <fullName evidence="5">Transmembrane protein</fullName>
    </recommendedName>
</protein>